<keyword evidence="2" id="KW-1133">Transmembrane helix</keyword>
<gene>
    <name evidence="3" type="ORF">ACFO0B_17345</name>
</gene>
<evidence type="ECO:0008006" key="5">
    <source>
        <dbReference type="Google" id="ProtNLM"/>
    </source>
</evidence>
<keyword evidence="2" id="KW-0812">Transmembrane</keyword>
<keyword evidence="2" id="KW-0472">Membrane</keyword>
<organism evidence="3 4">
    <name type="scientific">Nocardia jiangsuensis</name>
    <dbReference type="NCBI Taxonomy" id="1691563"/>
    <lineage>
        <taxon>Bacteria</taxon>
        <taxon>Bacillati</taxon>
        <taxon>Actinomycetota</taxon>
        <taxon>Actinomycetes</taxon>
        <taxon>Mycobacteriales</taxon>
        <taxon>Nocardiaceae</taxon>
        <taxon>Nocardia</taxon>
    </lineage>
</organism>
<accession>A0ABV8DUS7</accession>
<sequence length="286" mass="29540">MVTRSVPQPPFSVDVLADLHAGNLEPEVREQLWPAVNRDPDALRVLRSLDEVSTRIRALGAEERVVHAMPADIAARLERFVTDLDGVEPTEQLGHRSAPARPGSPAGDVEATNRLAPGDVGATVRLDATDDSAHPGSRRTETVVPPAARRRRPAYLLTAAAAVLLVLAVGVGITAILRTGTETGTPTAQPPTALDVGDQLTSAAALGIMGRNDVTGPLGSAAALQRCVAANGLERTVLGSTDVVFRGGPAVLVLLAGPRSPGVTALVVGTGCTTGDPQQLTRTDIG</sequence>
<evidence type="ECO:0000313" key="4">
    <source>
        <dbReference type="Proteomes" id="UP001595696"/>
    </source>
</evidence>
<dbReference type="RefSeq" id="WP_378613503.1">
    <property type="nucleotide sequence ID" value="NZ_JBHSAX010000014.1"/>
</dbReference>
<comment type="caution">
    <text evidence="3">The sequence shown here is derived from an EMBL/GenBank/DDBJ whole genome shotgun (WGS) entry which is preliminary data.</text>
</comment>
<evidence type="ECO:0000256" key="2">
    <source>
        <dbReference type="SAM" id="Phobius"/>
    </source>
</evidence>
<protein>
    <recommendedName>
        <fullName evidence="5">Anti-sigma-M factor RsmA</fullName>
    </recommendedName>
</protein>
<keyword evidence="4" id="KW-1185">Reference proteome</keyword>
<name>A0ABV8DUS7_9NOCA</name>
<dbReference type="EMBL" id="JBHSAX010000014">
    <property type="protein sequence ID" value="MFC3963761.1"/>
    <property type="molecule type" value="Genomic_DNA"/>
</dbReference>
<reference evidence="4" key="1">
    <citation type="journal article" date="2019" name="Int. J. Syst. Evol. Microbiol.">
        <title>The Global Catalogue of Microorganisms (GCM) 10K type strain sequencing project: providing services to taxonomists for standard genome sequencing and annotation.</title>
        <authorList>
            <consortium name="The Broad Institute Genomics Platform"/>
            <consortium name="The Broad Institute Genome Sequencing Center for Infectious Disease"/>
            <person name="Wu L."/>
            <person name="Ma J."/>
        </authorList>
    </citation>
    <scope>NUCLEOTIDE SEQUENCE [LARGE SCALE GENOMIC DNA]</scope>
    <source>
        <strain evidence="4">CGMCC 4.7330</strain>
    </source>
</reference>
<proteinExistence type="predicted"/>
<feature type="transmembrane region" description="Helical" evidence="2">
    <location>
        <begin position="154"/>
        <end position="177"/>
    </location>
</feature>
<evidence type="ECO:0000256" key="1">
    <source>
        <dbReference type="SAM" id="MobiDB-lite"/>
    </source>
</evidence>
<dbReference type="Proteomes" id="UP001595696">
    <property type="component" value="Unassembled WGS sequence"/>
</dbReference>
<feature type="region of interest" description="Disordered" evidence="1">
    <location>
        <begin position="90"/>
        <end position="121"/>
    </location>
</feature>
<evidence type="ECO:0000313" key="3">
    <source>
        <dbReference type="EMBL" id="MFC3963761.1"/>
    </source>
</evidence>